<evidence type="ECO:0000313" key="2">
    <source>
        <dbReference type="EMBL" id="HJC85034.1"/>
    </source>
</evidence>
<dbReference type="EMBL" id="DWVP01000014">
    <property type="protein sequence ID" value="HJC85034.1"/>
    <property type="molecule type" value="Genomic_DNA"/>
</dbReference>
<sequence length="191" mass="21213">MSRTTIAHLFHSLNGVVEDPHLWQFDAFGEEEGLSMDTHLAPVTDVVFGITLWSEWKEYWPAQDPADPFAQWVNPIRKHVISSTLPDVLPWNSTRVTGDPLEYVRDLRESDSDASGDSAGHIAVAGGITTVRSLFLAGLIDQLTLTTHPVIVGEGRRLFDETVPTTRLTLLNSSQTSKGNMVLTYGLRRED</sequence>
<name>A0A9D2TQG4_9CORY</name>
<dbReference type="InterPro" id="IPR024072">
    <property type="entry name" value="DHFR-like_dom_sf"/>
</dbReference>
<evidence type="ECO:0000259" key="1">
    <source>
        <dbReference type="Pfam" id="PF01872"/>
    </source>
</evidence>
<organism evidence="2 3">
    <name type="scientific">Candidatus Corynebacterium faecigallinarum</name>
    <dbReference type="NCBI Taxonomy" id="2838528"/>
    <lineage>
        <taxon>Bacteria</taxon>
        <taxon>Bacillati</taxon>
        <taxon>Actinomycetota</taxon>
        <taxon>Actinomycetes</taxon>
        <taxon>Mycobacteriales</taxon>
        <taxon>Corynebacteriaceae</taxon>
        <taxon>Corynebacterium</taxon>
    </lineage>
</organism>
<dbReference type="GO" id="GO:0009231">
    <property type="term" value="P:riboflavin biosynthetic process"/>
    <property type="evidence" value="ECO:0007669"/>
    <property type="project" value="InterPro"/>
</dbReference>
<proteinExistence type="predicted"/>
<evidence type="ECO:0000313" key="3">
    <source>
        <dbReference type="Proteomes" id="UP000823858"/>
    </source>
</evidence>
<comment type="caution">
    <text evidence="2">The sequence shown here is derived from an EMBL/GenBank/DDBJ whole genome shotgun (WGS) entry which is preliminary data.</text>
</comment>
<reference evidence="2" key="1">
    <citation type="journal article" date="2021" name="PeerJ">
        <title>Extensive microbial diversity within the chicken gut microbiome revealed by metagenomics and culture.</title>
        <authorList>
            <person name="Gilroy R."/>
            <person name="Ravi A."/>
            <person name="Getino M."/>
            <person name="Pursley I."/>
            <person name="Horton D.L."/>
            <person name="Alikhan N.F."/>
            <person name="Baker D."/>
            <person name="Gharbi K."/>
            <person name="Hall N."/>
            <person name="Watson M."/>
            <person name="Adriaenssens E.M."/>
            <person name="Foster-Nyarko E."/>
            <person name="Jarju S."/>
            <person name="Secka A."/>
            <person name="Antonio M."/>
            <person name="Oren A."/>
            <person name="Chaudhuri R.R."/>
            <person name="La Ragione R."/>
            <person name="Hildebrand F."/>
            <person name="Pallen M.J."/>
        </authorList>
    </citation>
    <scope>NUCLEOTIDE SEQUENCE</scope>
    <source>
        <strain evidence="2">ChiHjej13B12-4958</strain>
    </source>
</reference>
<protein>
    <submittedName>
        <fullName evidence="2">Dihydrofolate reductase family protein</fullName>
    </submittedName>
</protein>
<dbReference type="GO" id="GO:0008703">
    <property type="term" value="F:5-amino-6-(5-phosphoribosylamino)uracil reductase activity"/>
    <property type="evidence" value="ECO:0007669"/>
    <property type="project" value="InterPro"/>
</dbReference>
<dbReference type="Pfam" id="PF01872">
    <property type="entry name" value="RibD_C"/>
    <property type="match status" value="1"/>
</dbReference>
<dbReference type="SUPFAM" id="SSF53597">
    <property type="entry name" value="Dihydrofolate reductase-like"/>
    <property type="match status" value="1"/>
</dbReference>
<reference evidence="2" key="2">
    <citation type="submission" date="2021-04" db="EMBL/GenBank/DDBJ databases">
        <authorList>
            <person name="Gilroy R."/>
        </authorList>
    </citation>
    <scope>NUCLEOTIDE SEQUENCE</scope>
    <source>
        <strain evidence="2">ChiHjej13B12-4958</strain>
    </source>
</reference>
<dbReference type="Gene3D" id="3.40.430.10">
    <property type="entry name" value="Dihydrofolate Reductase, subunit A"/>
    <property type="match status" value="1"/>
</dbReference>
<feature type="domain" description="Bacterial bifunctional deaminase-reductase C-terminal" evidence="1">
    <location>
        <begin position="8"/>
        <end position="180"/>
    </location>
</feature>
<gene>
    <name evidence="2" type="ORF">H9751_05750</name>
</gene>
<accession>A0A9D2TQG4</accession>
<dbReference type="AlphaFoldDB" id="A0A9D2TQG4"/>
<dbReference type="Proteomes" id="UP000823858">
    <property type="component" value="Unassembled WGS sequence"/>
</dbReference>
<dbReference type="InterPro" id="IPR002734">
    <property type="entry name" value="RibDG_C"/>
</dbReference>